<comment type="caution">
    <text evidence="3">The sequence shown here is derived from an EMBL/GenBank/DDBJ whole genome shotgun (WGS) entry which is preliminary data.</text>
</comment>
<dbReference type="RefSeq" id="WP_089054152.1">
    <property type="nucleotide sequence ID" value="NZ_MUHA01000012.1"/>
</dbReference>
<name>A0A226I021_9FLAO</name>
<organism evidence="3 4">
    <name type="scientific">Flavobacterium oncorhynchi</name>
    <dbReference type="NCBI Taxonomy" id="728056"/>
    <lineage>
        <taxon>Bacteria</taxon>
        <taxon>Pseudomonadati</taxon>
        <taxon>Bacteroidota</taxon>
        <taxon>Flavobacteriia</taxon>
        <taxon>Flavobacteriales</taxon>
        <taxon>Flavobacteriaceae</taxon>
        <taxon>Flavobacterium</taxon>
    </lineage>
</organism>
<dbReference type="Gene3D" id="3.40.1350.10">
    <property type="match status" value="1"/>
</dbReference>
<evidence type="ECO:0000313" key="4">
    <source>
        <dbReference type="Proteomes" id="UP000198336"/>
    </source>
</evidence>
<evidence type="ECO:0000259" key="1">
    <source>
        <dbReference type="Pfam" id="PF06250"/>
    </source>
</evidence>
<dbReference type="Pfam" id="PF17761">
    <property type="entry name" value="DUF1016_N"/>
    <property type="match status" value="1"/>
</dbReference>
<dbReference type="PANTHER" id="PTHR30547:SF5">
    <property type="entry name" value="NUCLEASE YHCG-RELATED"/>
    <property type="match status" value="1"/>
</dbReference>
<gene>
    <name evidence="3" type="ORF">B0A75_10020</name>
</gene>
<dbReference type="AlphaFoldDB" id="A0A226I021"/>
<dbReference type="InterPro" id="IPR011856">
    <property type="entry name" value="tRNA_endonuc-like_dom_sf"/>
</dbReference>
<dbReference type="EMBL" id="MUHA01000012">
    <property type="protein sequence ID" value="OXA99849.1"/>
    <property type="molecule type" value="Genomic_DNA"/>
</dbReference>
<dbReference type="Pfam" id="PF06250">
    <property type="entry name" value="YhcG_C"/>
    <property type="match status" value="1"/>
</dbReference>
<evidence type="ECO:0000313" key="3">
    <source>
        <dbReference type="EMBL" id="OXA99849.1"/>
    </source>
</evidence>
<dbReference type="GO" id="GO:0003676">
    <property type="term" value="F:nucleic acid binding"/>
    <property type="evidence" value="ECO:0007669"/>
    <property type="project" value="InterPro"/>
</dbReference>
<feature type="domain" description="YhcG N-terminal" evidence="2">
    <location>
        <begin position="17"/>
        <end position="152"/>
    </location>
</feature>
<dbReference type="PANTHER" id="PTHR30547">
    <property type="entry name" value="UNCHARACTERIZED PROTEIN YHCG-RELATED"/>
    <property type="match status" value="1"/>
</dbReference>
<reference evidence="3 4" key="1">
    <citation type="submission" date="2016-11" db="EMBL/GenBank/DDBJ databases">
        <title>Whole genomes of Flavobacteriaceae.</title>
        <authorList>
            <person name="Stine C."/>
            <person name="Li C."/>
            <person name="Tadesse D."/>
        </authorList>
    </citation>
    <scope>NUCLEOTIDE SEQUENCE [LARGE SCALE GENOMIC DNA]</scope>
    <source>
        <strain evidence="3 4">CCUG 59446</strain>
    </source>
</reference>
<dbReference type="InterPro" id="IPR041527">
    <property type="entry name" value="YhcG_N"/>
</dbReference>
<feature type="domain" description="YhcG PDDEXK nuclease" evidence="1">
    <location>
        <begin position="181"/>
        <end position="327"/>
    </location>
</feature>
<evidence type="ECO:0000259" key="2">
    <source>
        <dbReference type="Pfam" id="PF17761"/>
    </source>
</evidence>
<sequence length="347" mass="40811">MSDKLDTNDKPELLDSIIGLIDQTRHFVAKTVNQELTLLYWKIGRSINDEILKNDRADYGKKLILNLSHELSERYGSGFNKRNLHSFIKLNTVIQDITIVHTVCAQLTWSHIRSLIYIEDHVKREFYIQMSIHERWSVRTLQERIDSMLFERTAISKKPEQTILNDLELLKTEKQISPDLTFRDPYFLDFLGLHDTYSEKDLESSILAQLQNFITEIGSEFAFLARQKRITIDDEDFYIDLLFYHRGLRRLVAIDLKLGKFKASYKGQMELYLRWLEKNEQKEGENKPIGLILCSEKSPEQINYLMLDNDDQIKVSAYLTQLPEKKLLLEKLERAIAIAENNIHKNE</sequence>
<dbReference type="InterPro" id="IPR053148">
    <property type="entry name" value="PD-DEXK-like_domain"/>
</dbReference>
<dbReference type="InterPro" id="IPR009362">
    <property type="entry name" value="YhcG_C"/>
</dbReference>
<proteinExistence type="predicted"/>
<keyword evidence="4" id="KW-1185">Reference proteome</keyword>
<accession>A0A226I021</accession>
<protein>
    <submittedName>
        <fullName evidence="3">Cytoplasmic protein</fullName>
    </submittedName>
</protein>
<dbReference type="Proteomes" id="UP000198336">
    <property type="component" value="Unassembled WGS sequence"/>
</dbReference>